<dbReference type="InterPro" id="IPR036291">
    <property type="entry name" value="NAD(P)-bd_dom_sf"/>
</dbReference>
<keyword evidence="3 8" id="KW-0028">Amino-acid biosynthesis</keyword>
<feature type="domain" description="Shikimate dehydrogenase substrate binding N-terminal" evidence="10">
    <location>
        <begin position="13"/>
        <end position="95"/>
    </location>
</feature>
<dbReference type="InterPro" id="IPR046346">
    <property type="entry name" value="Aminoacid_DH-like_N_sf"/>
</dbReference>
<evidence type="ECO:0000256" key="2">
    <source>
        <dbReference type="ARBA" id="ARBA00012962"/>
    </source>
</evidence>
<protein>
    <recommendedName>
        <fullName evidence="2 8">Shikimate dehydrogenase (NADP(+))</fullName>
        <shortName evidence="8">SDH</shortName>
        <ecNumber evidence="2 8">1.1.1.25</ecNumber>
    </recommendedName>
</protein>
<feature type="binding site" evidence="8">
    <location>
        <position position="68"/>
    </location>
    <ligand>
        <name>shikimate</name>
        <dbReference type="ChEBI" id="CHEBI:36208"/>
    </ligand>
</feature>
<evidence type="ECO:0000256" key="6">
    <source>
        <dbReference type="ARBA" id="ARBA00023141"/>
    </source>
</evidence>
<evidence type="ECO:0000256" key="7">
    <source>
        <dbReference type="ARBA" id="ARBA00049442"/>
    </source>
</evidence>
<keyword evidence="4 8" id="KW-0521">NADP</keyword>
<feature type="binding site" evidence="8">
    <location>
        <position position="252"/>
    </location>
    <ligand>
        <name>shikimate</name>
        <dbReference type="ChEBI" id="CHEBI:36208"/>
    </ligand>
</feature>
<gene>
    <name evidence="8" type="primary">aroE</name>
    <name evidence="12" type="ORF">SAMN02746089_00365</name>
</gene>
<feature type="binding site" evidence="8">
    <location>
        <begin position="130"/>
        <end position="134"/>
    </location>
    <ligand>
        <name>NADP(+)</name>
        <dbReference type="ChEBI" id="CHEBI:58349"/>
    </ligand>
</feature>
<evidence type="ECO:0000256" key="5">
    <source>
        <dbReference type="ARBA" id="ARBA00023002"/>
    </source>
</evidence>
<dbReference type="UniPathway" id="UPA00053">
    <property type="reaction ID" value="UER00087"/>
</dbReference>
<dbReference type="GO" id="GO:0009423">
    <property type="term" value="P:chorismate biosynthetic process"/>
    <property type="evidence" value="ECO:0007669"/>
    <property type="project" value="UniProtKB-UniRule"/>
</dbReference>
<comment type="similarity">
    <text evidence="8">Belongs to the shikimate dehydrogenase family.</text>
</comment>
<dbReference type="Gene3D" id="3.40.50.720">
    <property type="entry name" value="NAD(P)-binding Rossmann-like Domain"/>
    <property type="match status" value="1"/>
</dbReference>
<feature type="binding site" evidence="8">
    <location>
        <position position="222"/>
    </location>
    <ligand>
        <name>NADP(+)</name>
        <dbReference type="ChEBI" id="CHEBI:58349"/>
    </ligand>
</feature>
<feature type="binding site" evidence="8">
    <location>
        <position position="93"/>
    </location>
    <ligand>
        <name>shikimate</name>
        <dbReference type="ChEBI" id="CHEBI:36208"/>
    </ligand>
</feature>
<evidence type="ECO:0000259" key="11">
    <source>
        <dbReference type="Pfam" id="PF18317"/>
    </source>
</evidence>
<dbReference type="Proteomes" id="UP000184088">
    <property type="component" value="Unassembled WGS sequence"/>
</dbReference>
<dbReference type="AlphaFoldDB" id="A0A1M4U307"/>
<feature type="domain" description="Quinate/shikimate 5-dehydrogenase/glutamyl-tRNA reductase" evidence="9">
    <location>
        <begin position="120"/>
        <end position="188"/>
    </location>
</feature>
<name>A0A1M4U307_9THEO</name>
<dbReference type="EC" id="1.1.1.25" evidence="2 8"/>
<dbReference type="HAMAP" id="MF_00222">
    <property type="entry name" value="Shikimate_DH_AroE"/>
    <property type="match status" value="1"/>
</dbReference>
<evidence type="ECO:0000256" key="8">
    <source>
        <dbReference type="HAMAP-Rule" id="MF_00222"/>
    </source>
</evidence>
<sequence length="291" mass="32037">MNVINSSTKLYAVIGHPIKHSLSPHIHNFSFKYAGVNAVYLCFDINPDRLGDAINGFKAIGLSGFNVTIPYKESIIKYLDEVDVNAGLIGAVNTVINKDGHFKGYNTDGIGFINTLKNHHIEINEVIVLGAGGASRAICTALILNGAKRINIINRTYENAVKLASHIQSIDSKCKVNADTLENISKYEAELLVNTTSVGMWPHVDNSPVDDIPKGVKVVYDIVYNPYETKLIKMAKEKGCQIVYGIEMLIGQAVESFKIWTGVDIPEDVIITYLKKEGILFNMSNNIHNVT</sequence>
<feature type="domain" description="SDH C-terminal" evidence="11">
    <location>
        <begin position="245"/>
        <end position="270"/>
    </location>
</feature>
<dbReference type="Pfam" id="PF18317">
    <property type="entry name" value="SDH_C"/>
    <property type="match status" value="1"/>
</dbReference>
<dbReference type="GO" id="GO:0008652">
    <property type="term" value="P:amino acid biosynthetic process"/>
    <property type="evidence" value="ECO:0007669"/>
    <property type="project" value="UniProtKB-KW"/>
</dbReference>
<accession>A0A1M4U307</accession>
<keyword evidence="5 8" id="KW-0560">Oxidoreductase</keyword>
<evidence type="ECO:0000256" key="1">
    <source>
        <dbReference type="ARBA" id="ARBA00004871"/>
    </source>
</evidence>
<comment type="pathway">
    <text evidence="1 8">Metabolic intermediate biosynthesis; chorismate biosynthesis; chorismate from D-erythrose 4-phosphate and phosphoenolpyruvate: step 4/7.</text>
</comment>
<proteinExistence type="inferred from homology"/>
<comment type="catalytic activity">
    <reaction evidence="7 8">
        <text>shikimate + NADP(+) = 3-dehydroshikimate + NADPH + H(+)</text>
        <dbReference type="Rhea" id="RHEA:17737"/>
        <dbReference type="ChEBI" id="CHEBI:15378"/>
        <dbReference type="ChEBI" id="CHEBI:16630"/>
        <dbReference type="ChEBI" id="CHEBI:36208"/>
        <dbReference type="ChEBI" id="CHEBI:57783"/>
        <dbReference type="ChEBI" id="CHEBI:58349"/>
        <dbReference type="EC" id="1.1.1.25"/>
    </reaction>
</comment>
<dbReference type="InterPro" id="IPR041121">
    <property type="entry name" value="SDH_C"/>
</dbReference>
<dbReference type="GO" id="GO:0009073">
    <property type="term" value="P:aromatic amino acid family biosynthetic process"/>
    <property type="evidence" value="ECO:0007669"/>
    <property type="project" value="UniProtKB-KW"/>
</dbReference>
<evidence type="ECO:0000259" key="10">
    <source>
        <dbReference type="Pfam" id="PF08501"/>
    </source>
</evidence>
<dbReference type="PANTHER" id="PTHR21089:SF1">
    <property type="entry name" value="BIFUNCTIONAL 3-DEHYDROQUINATE DEHYDRATASE_SHIKIMATE DEHYDROGENASE, CHLOROPLASTIC"/>
    <property type="match status" value="1"/>
</dbReference>
<comment type="subunit">
    <text evidence="8">Homodimer.</text>
</comment>
<feature type="binding site" evidence="8">
    <location>
        <begin position="21"/>
        <end position="23"/>
    </location>
    <ligand>
        <name>shikimate</name>
        <dbReference type="ChEBI" id="CHEBI:36208"/>
    </ligand>
</feature>
<evidence type="ECO:0000256" key="4">
    <source>
        <dbReference type="ARBA" id="ARBA00022857"/>
    </source>
</evidence>
<dbReference type="RefSeq" id="WP_073341389.1">
    <property type="nucleotide sequence ID" value="NZ_FQVH01000002.1"/>
</dbReference>
<feature type="binding site" evidence="8">
    <location>
        <position position="108"/>
    </location>
    <ligand>
        <name>shikimate</name>
        <dbReference type="ChEBI" id="CHEBI:36208"/>
    </ligand>
</feature>
<dbReference type="STRING" id="1121256.SAMN02746089_00365"/>
<comment type="function">
    <text evidence="8">Involved in the biosynthesis of the chorismate, which leads to the biosynthesis of aromatic amino acids. Catalyzes the reversible NADPH linked reduction of 3-dehydroshikimate (DHSA) to yield shikimate (SA).</text>
</comment>
<reference evidence="12 13" key="1">
    <citation type="submission" date="2016-11" db="EMBL/GenBank/DDBJ databases">
        <authorList>
            <person name="Jaros S."/>
            <person name="Januszkiewicz K."/>
            <person name="Wedrychowicz H."/>
        </authorList>
    </citation>
    <scope>NUCLEOTIDE SEQUENCE [LARGE SCALE GENOMIC DNA]</scope>
    <source>
        <strain evidence="12 13">DSM 17918</strain>
    </source>
</reference>
<organism evidence="12 13">
    <name type="scientific">Caldanaerobius fijiensis DSM 17918</name>
    <dbReference type="NCBI Taxonomy" id="1121256"/>
    <lineage>
        <taxon>Bacteria</taxon>
        <taxon>Bacillati</taxon>
        <taxon>Bacillota</taxon>
        <taxon>Clostridia</taxon>
        <taxon>Thermoanaerobacterales</taxon>
        <taxon>Thermoanaerobacteraceae</taxon>
        <taxon>Caldanaerobius</taxon>
    </lineage>
</organism>
<dbReference type="GO" id="GO:0004764">
    <property type="term" value="F:shikimate 3-dehydrogenase (NADP+) activity"/>
    <property type="evidence" value="ECO:0007669"/>
    <property type="project" value="UniProtKB-UniRule"/>
</dbReference>
<evidence type="ECO:0000259" key="9">
    <source>
        <dbReference type="Pfam" id="PF01488"/>
    </source>
</evidence>
<dbReference type="SUPFAM" id="SSF51735">
    <property type="entry name" value="NAD(P)-binding Rossmann-fold domains"/>
    <property type="match status" value="1"/>
</dbReference>
<dbReference type="Pfam" id="PF08501">
    <property type="entry name" value="Shikimate_dh_N"/>
    <property type="match status" value="1"/>
</dbReference>
<dbReference type="InterPro" id="IPR013708">
    <property type="entry name" value="Shikimate_DH-bd_N"/>
</dbReference>
<dbReference type="InterPro" id="IPR011342">
    <property type="entry name" value="Shikimate_DH"/>
</dbReference>
<dbReference type="OrthoDB" id="9792692at2"/>
<keyword evidence="13" id="KW-1185">Reference proteome</keyword>
<dbReference type="SUPFAM" id="SSF53223">
    <property type="entry name" value="Aminoacid dehydrogenase-like, N-terminal domain"/>
    <property type="match status" value="1"/>
</dbReference>
<evidence type="ECO:0000313" key="12">
    <source>
        <dbReference type="EMBL" id="SHE51016.1"/>
    </source>
</evidence>
<dbReference type="GO" id="GO:0019632">
    <property type="term" value="P:shikimate metabolic process"/>
    <property type="evidence" value="ECO:0007669"/>
    <property type="project" value="InterPro"/>
</dbReference>
<feature type="active site" description="Proton acceptor" evidence="8">
    <location>
        <position position="72"/>
    </location>
</feature>
<dbReference type="EMBL" id="FQVH01000002">
    <property type="protein sequence ID" value="SHE51016.1"/>
    <property type="molecule type" value="Genomic_DNA"/>
</dbReference>
<dbReference type="PANTHER" id="PTHR21089">
    <property type="entry name" value="SHIKIMATE DEHYDROGENASE"/>
    <property type="match status" value="1"/>
</dbReference>
<dbReference type="NCBIfam" id="TIGR00507">
    <property type="entry name" value="aroE"/>
    <property type="match status" value="1"/>
</dbReference>
<feature type="binding site" evidence="8">
    <location>
        <position position="224"/>
    </location>
    <ligand>
        <name>shikimate</name>
        <dbReference type="ChEBI" id="CHEBI:36208"/>
    </ligand>
</feature>
<feature type="binding site" evidence="8">
    <location>
        <position position="245"/>
    </location>
    <ligand>
        <name>NADP(+)</name>
        <dbReference type="ChEBI" id="CHEBI:58349"/>
    </ligand>
</feature>
<dbReference type="InterPro" id="IPR022893">
    <property type="entry name" value="Shikimate_DH_fam"/>
</dbReference>
<evidence type="ECO:0000256" key="3">
    <source>
        <dbReference type="ARBA" id="ARBA00022605"/>
    </source>
</evidence>
<dbReference type="CDD" id="cd01065">
    <property type="entry name" value="NAD_bind_Shikimate_DH"/>
    <property type="match status" value="1"/>
</dbReference>
<dbReference type="GO" id="GO:0050661">
    <property type="term" value="F:NADP binding"/>
    <property type="evidence" value="ECO:0007669"/>
    <property type="project" value="InterPro"/>
</dbReference>
<dbReference type="InterPro" id="IPR006151">
    <property type="entry name" value="Shikm_DH/Glu-tRNA_Rdtase"/>
</dbReference>
<dbReference type="Pfam" id="PF01488">
    <property type="entry name" value="Shikimate_DH"/>
    <property type="match status" value="1"/>
</dbReference>
<dbReference type="Gene3D" id="3.40.50.10860">
    <property type="entry name" value="Leucine Dehydrogenase, chain A, domain 1"/>
    <property type="match status" value="1"/>
</dbReference>
<keyword evidence="6 8" id="KW-0057">Aromatic amino acid biosynthesis</keyword>
<dbReference type="NCBIfam" id="NF001319">
    <property type="entry name" value="PRK00258.3-3"/>
    <property type="match status" value="1"/>
</dbReference>
<evidence type="ECO:0000313" key="13">
    <source>
        <dbReference type="Proteomes" id="UP000184088"/>
    </source>
</evidence>
<comment type="caution">
    <text evidence="8">Lacks conserved residue(s) required for the propagation of feature annotation.</text>
</comment>